<protein>
    <recommendedName>
        <fullName evidence="5">J domain-containing protein</fullName>
    </recommendedName>
</protein>
<dbReference type="AlphaFoldDB" id="A0A918KBR4"/>
<dbReference type="EMBL" id="BMYV01000001">
    <property type="protein sequence ID" value="GGX57208.1"/>
    <property type="molecule type" value="Genomic_DNA"/>
</dbReference>
<reference evidence="3 4" key="1">
    <citation type="journal article" date="2014" name="Int. J. Syst. Evol. Microbiol.">
        <title>Complete genome sequence of Corynebacterium casei LMG S-19264T (=DSM 44701T), isolated from a smear-ripened cheese.</title>
        <authorList>
            <consortium name="US DOE Joint Genome Institute (JGI-PGF)"/>
            <person name="Walter F."/>
            <person name="Albersmeier A."/>
            <person name="Kalinowski J."/>
            <person name="Ruckert C."/>
        </authorList>
    </citation>
    <scope>NUCLEOTIDE SEQUENCE [LARGE SCALE GENOMIC DNA]</scope>
    <source>
        <strain evidence="3 4">KCTC 23968</strain>
    </source>
</reference>
<organism evidence="3 4">
    <name type="scientific">Litorimonas cladophorae</name>
    <dbReference type="NCBI Taxonomy" id="1220491"/>
    <lineage>
        <taxon>Bacteria</taxon>
        <taxon>Pseudomonadati</taxon>
        <taxon>Pseudomonadota</taxon>
        <taxon>Alphaproteobacteria</taxon>
        <taxon>Maricaulales</taxon>
        <taxon>Robiginitomaculaceae</taxon>
    </lineage>
</organism>
<dbReference type="Proteomes" id="UP000600865">
    <property type="component" value="Unassembled WGS sequence"/>
</dbReference>
<gene>
    <name evidence="3" type="ORF">GCM10011309_02680</name>
</gene>
<evidence type="ECO:0008006" key="5">
    <source>
        <dbReference type="Google" id="ProtNLM"/>
    </source>
</evidence>
<evidence type="ECO:0000313" key="3">
    <source>
        <dbReference type="EMBL" id="GGX57208.1"/>
    </source>
</evidence>
<evidence type="ECO:0000256" key="1">
    <source>
        <dbReference type="SAM" id="MobiDB-lite"/>
    </source>
</evidence>
<sequence>MARHQPYFVTLGLDEPPKDRKAVKLAYSRQLKKTRPEDDPEGFMRLRDAHDVALNILARQAEKAAWEAKQSPPSSVSEIDGNSPSEEPTPDAALAPSLTYGDMLPDAETASATSYAIGRTPALDAPALPNVLGADFGRSSDPQTPPLQQDIIDLFSHTRYNDRENWNHLFRKARQLDIDDYVDFEYSLMDMVLKFHGYYDPDTPHFDQPEKLPQKLSPSIAASLFKTMSWDQVSGLTYQKAAQIDWLNRRMHMSRMGTVPLNDMPASPIQGPSILARWFWPALGGLIALALLADLLTT</sequence>
<evidence type="ECO:0000256" key="2">
    <source>
        <dbReference type="SAM" id="Phobius"/>
    </source>
</evidence>
<accession>A0A918KBR4</accession>
<feature type="compositionally biased region" description="Polar residues" evidence="1">
    <location>
        <begin position="71"/>
        <end position="86"/>
    </location>
</feature>
<feature type="region of interest" description="Disordered" evidence="1">
    <location>
        <begin position="64"/>
        <end position="99"/>
    </location>
</feature>
<proteinExistence type="predicted"/>
<dbReference type="RefSeq" id="WP_189580309.1">
    <property type="nucleotide sequence ID" value="NZ_BMYV01000001.1"/>
</dbReference>
<feature type="transmembrane region" description="Helical" evidence="2">
    <location>
        <begin position="278"/>
        <end position="296"/>
    </location>
</feature>
<keyword evidence="2" id="KW-0472">Membrane</keyword>
<name>A0A918KBR4_9PROT</name>
<keyword evidence="2" id="KW-1133">Transmembrane helix</keyword>
<evidence type="ECO:0000313" key="4">
    <source>
        <dbReference type="Proteomes" id="UP000600865"/>
    </source>
</evidence>
<keyword evidence="4" id="KW-1185">Reference proteome</keyword>
<keyword evidence="2" id="KW-0812">Transmembrane</keyword>
<comment type="caution">
    <text evidence="3">The sequence shown here is derived from an EMBL/GenBank/DDBJ whole genome shotgun (WGS) entry which is preliminary data.</text>
</comment>